<dbReference type="InterPro" id="IPR006571">
    <property type="entry name" value="TLDc_dom"/>
</dbReference>
<dbReference type="AlphaFoldDB" id="A0A6H5GQ36"/>
<dbReference type="Proteomes" id="UP000479000">
    <property type="component" value="Unassembled WGS sequence"/>
</dbReference>
<feature type="compositionally biased region" description="Polar residues" evidence="5">
    <location>
        <begin position="247"/>
        <end position="259"/>
    </location>
</feature>
<dbReference type="PANTHER" id="PTHR23354:SF62">
    <property type="entry name" value="MUSTARD, ISOFORM V"/>
    <property type="match status" value="1"/>
</dbReference>
<evidence type="ECO:0000313" key="7">
    <source>
        <dbReference type="EMBL" id="CAB0005602.1"/>
    </source>
</evidence>
<dbReference type="Pfam" id="PF07534">
    <property type="entry name" value="TLD"/>
    <property type="match status" value="1"/>
</dbReference>
<feature type="compositionally biased region" description="Polar residues" evidence="5">
    <location>
        <begin position="542"/>
        <end position="552"/>
    </location>
</feature>
<sequence>MSDGNVDCATCVQICASFLVELVLPILILKNKKCAKWQASSHKFPSFPGYTWTLVFSTSQHGFSLNSLYRKMANVHSPILMVIEDTQNNWQIRTVAGRGSQRWSVGIMFDVQQRAPFVKSQLHHKNARMLGIHVNTDGEKHENWTPVALHTLYAHVAPFGAFTPAVSPSTFFILFIIYGGDVDEYLRCAQFAVSSSSGVGPNFKRVRLRSLHGHHQSGVSLEGDKQGVWAVDSAKLGESIFLQLSSDMGDSKTTQSPRSQHLEGAKRPSRRTVANARHGETALETPDGQITKFGLAVLNAALKSFLEQAYNLTTERKNGQNSKGSLSFPGYLILSNELENSKNGPKSRKTLRNMDVHKVNIFPPMNVHLESGERGAQSMKGWAEVSPEFNRSRPDFGAWSNPTSAIRKSKPVSKVDFGVDDSTDIREPHYVKNPTRTATLGKRGKSSESSNLHTMKNILNPLRLLNDMKTKAASSSGIVGMVKSKAAKHLLSETKRKKRSDADVALDFRELLNLIRKAAKNSKIQIEDSEEESTESQLAAPENSSPETTTQANREKLKINRYHCHKFQPPCAKSMVESLGHQNEDHRSDDPDAGLVNFLLMLHNNNTQTEEDDEDDDGDEEDIDLSGVDIPRLWLYPASSPSSCDCRKLKNADAATANEINAITVHANESVLDRVAKQFQHGKIYIEKAKSKTKSPERGFVAHFSPECNVCSMSRSTTKRTVACSLEEPKCSHCCITKASTPRYDSSCVHCHQCCTTSPRCSCSTPKCSHGMSEQHKYKGTGGVRGKNAKLIDPNDLSTRRPKKRLKITAMYSPERLNYNAQQRAPQKNKALTLFKYPVLSKKRSHTSDVVIKPSGKNSHGPTADSVPFKLVPLDQNMKPLDLNYSGPAEGQIRLPQAKIRLVNPVDSNTFQKWLNGELDIKYLLDGNGRQEKNYDQEILLMHLLSCETVVKSIFTPARYFHFCCQYGNNNFVELTRNVEEHHSYETVSEAERKVERVRQFVRVQSSFSRVLLSGVVQQKFTSYSDRIQRVEERVPDTDQYSIKNGE</sequence>
<dbReference type="OrthoDB" id="26679at2759"/>
<dbReference type="GO" id="GO:0006979">
    <property type="term" value="P:response to oxidative stress"/>
    <property type="evidence" value="ECO:0007669"/>
    <property type="project" value="TreeGrafter"/>
</dbReference>
<feature type="region of interest" description="Disordered" evidence="5">
    <location>
        <begin position="247"/>
        <end position="285"/>
    </location>
</feature>
<dbReference type="GO" id="GO:0005634">
    <property type="term" value="C:nucleus"/>
    <property type="evidence" value="ECO:0007669"/>
    <property type="project" value="TreeGrafter"/>
</dbReference>
<feature type="region of interest" description="Disordered" evidence="5">
    <location>
        <begin position="433"/>
        <end position="452"/>
    </location>
</feature>
<keyword evidence="8" id="KW-1185">Reference proteome</keyword>
<evidence type="ECO:0000313" key="8">
    <source>
        <dbReference type="Proteomes" id="UP000479000"/>
    </source>
</evidence>
<evidence type="ECO:0000256" key="4">
    <source>
        <dbReference type="ARBA" id="ARBA00040604"/>
    </source>
</evidence>
<evidence type="ECO:0000256" key="3">
    <source>
        <dbReference type="ARBA" id="ARBA00023128"/>
    </source>
</evidence>
<dbReference type="EMBL" id="CADCXU010016565">
    <property type="protein sequence ID" value="CAB0005602.1"/>
    <property type="molecule type" value="Genomic_DNA"/>
</dbReference>
<reference evidence="7 8" key="1">
    <citation type="submission" date="2020-02" db="EMBL/GenBank/DDBJ databases">
        <authorList>
            <person name="Ferguson B K."/>
        </authorList>
    </citation>
    <scope>NUCLEOTIDE SEQUENCE [LARGE SCALE GENOMIC DNA]</scope>
</reference>
<feature type="region of interest" description="Disordered" evidence="5">
    <location>
        <begin position="777"/>
        <end position="797"/>
    </location>
</feature>
<dbReference type="PANTHER" id="PTHR23354">
    <property type="entry name" value="NUCLEOLAR PROTEIN 7/ESTROGEN RECEPTOR COACTIVATOR-RELATED"/>
    <property type="match status" value="1"/>
</dbReference>
<organism evidence="7 8">
    <name type="scientific">Nesidiocoris tenuis</name>
    <dbReference type="NCBI Taxonomy" id="355587"/>
    <lineage>
        <taxon>Eukaryota</taxon>
        <taxon>Metazoa</taxon>
        <taxon>Ecdysozoa</taxon>
        <taxon>Arthropoda</taxon>
        <taxon>Hexapoda</taxon>
        <taxon>Insecta</taxon>
        <taxon>Pterygota</taxon>
        <taxon>Neoptera</taxon>
        <taxon>Paraneoptera</taxon>
        <taxon>Hemiptera</taxon>
        <taxon>Heteroptera</taxon>
        <taxon>Panheteroptera</taxon>
        <taxon>Cimicomorpha</taxon>
        <taxon>Miridae</taxon>
        <taxon>Dicyphina</taxon>
        <taxon>Nesidiocoris</taxon>
    </lineage>
</organism>
<comment type="subcellular location">
    <subcellularLocation>
        <location evidence="1">Mitochondrion</location>
    </subcellularLocation>
</comment>
<protein>
    <recommendedName>
        <fullName evidence="4">Oxidation resistance protein 1</fullName>
    </recommendedName>
</protein>
<dbReference type="SMART" id="SM00584">
    <property type="entry name" value="TLDc"/>
    <property type="match status" value="1"/>
</dbReference>
<dbReference type="GO" id="GO:0005739">
    <property type="term" value="C:mitochondrion"/>
    <property type="evidence" value="ECO:0007669"/>
    <property type="project" value="UniProtKB-SubCell"/>
</dbReference>
<feature type="domain" description="TLDc" evidence="6">
    <location>
        <begin position="26"/>
        <end position="232"/>
    </location>
</feature>
<evidence type="ECO:0000256" key="2">
    <source>
        <dbReference type="ARBA" id="ARBA00009540"/>
    </source>
</evidence>
<evidence type="ECO:0000256" key="1">
    <source>
        <dbReference type="ARBA" id="ARBA00004173"/>
    </source>
</evidence>
<keyword evidence="3" id="KW-0496">Mitochondrion</keyword>
<feature type="region of interest" description="Disordered" evidence="5">
    <location>
        <begin position="521"/>
        <end position="552"/>
    </location>
</feature>
<name>A0A6H5GQ36_9HEMI</name>
<gene>
    <name evidence="7" type="ORF">NTEN_LOCUS11079</name>
</gene>
<evidence type="ECO:0000259" key="6">
    <source>
        <dbReference type="SMART" id="SM00584"/>
    </source>
</evidence>
<comment type="similarity">
    <text evidence="2">Belongs to the OXR1 family.</text>
</comment>
<accession>A0A6H5GQ36</accession>
<proteinExistence type="inferred from homology"/>
<evidence type="ECO:0000256" key="5">
    <source>
        <dbReference type="SAM" id="MobiDB-lite"/>
    </source>
</evidence>